<organism evidence="1 2">
    <name type="scientific">Candidatus Cyrtobacter comes</name>
    <dbReference type="NCBI Taxonomy" id="675776"/>
    <lineage>
        <taxon>Bacteria</taxon>
        <taxon>Pseudomonadati</taxon>
        <taxon>Pseudomonadota</taxon>
        <taxon>Alphaproteobacteria</taxon>
        <taxon>Rickettsiales</taxon>
        <taxon>Candidatus Midichloriaceae</taxon>
        <taxon>Candidatus Cyrtobacter</taxon>
    </lineage>
</organism>
<name>A0ABU5L804_9RICK</name>
<gene>
    <name evidence="1" type="ORF">Cyrtocomes_00637</name>
</gene>
<reference evidence="1 2" key="1">
    <citation type="submission" date="2023-02" db="EMBL/GenBank/DDBJ databases">
        <title>Host association and intracellularity evolved multiple times independently in the Rickettsiales.</title>
        <authorList>
            <person name="Castelli M."/>
            <person name="Nardi T."/>
            <person name="Gammuto L."/>
            <person name="Bellinzona G."/>
            <person name="Sabaneyeva E."/>
            <person name="Potekhin A."/>
            <person name="Serra V."/>
            <person name="Petroni G."/>
            <person name="Sassera D."/>
        </authorList>
    </citation>
    <scope>NUCLEOTIDE SEQUENCE [LARGE SCALE GENOMIC DNA]</scope>
    <source>
        <strain evidence="1 2">BOD18</strain>
    </source>
</reference>
<dbReference type="Proteomes" id="UP001293791">
    <property type="component" value="Unassembled WGS sequence"/>
</dbReference>
<evidence type="ECO:0000313" key="2">
    <source>
        <dbReference type="Proteomes" id="UP001293791"/>
    </source>
</evidence>
<keyword evidence="2" id="KW-1185">Reference proteome</keyword>
<accession>A0ABU5L804</accession>
<protein>
    <submittedName>
        <fullName evidence="1">IS30 family transposase domain protein</fullName>
    </submittedName>
</protein>
<comment type="caution">
    <text evidence="1">The sequence shown here is derived from an EMBL/GenBank/DDBJ whole genome shotgun (WGS) entry which is preliminary data.</text>
</comment>
<proteinExistence type="predicted"/>
<sequence>MSFDKLKNDSWSPDAIAGRLKMENSAHKIRSIYQFIYTSPITKKLRLH</sequence>
<evidence type="ECO:0000313" key="1">
    <source>
        <dbReference type="EMBL" id="MDZ5762259.1"/>
    </source>
</evidence>
<dbReference type="EMBL" id="JARGYT010000031">
    <property type="protein sequence ID" value="MDZ5762259.1"/>
    <property type="molecule type" value="Genomic_DNA"/>
</dbReference>